<reference evidence="13 14" key="1">
    <citation type="submission" date="2016-10" db="EMBL/GenBank/DDBJ databases">
        <authorList>
            <person name="de Groot N.N."/>
        </authorList>
    </citation>
    <scope>NUCLEOTIDE SEQUENCE [LARGE SCALE GENOMIC DNA]</scope>
    <source>
        <strain evidence="13 14">GAS522</strain>
    </source>
</reference>
<dbReference type="Gene3D" id="2.40.30.170">
    <property type="match status" value="1"/>
</dbReference>
<dbReference type="EMBL" id="FNTI01000001">
    <property type="protein sequence ID" value="SEC42555.1"/>
    <property type="molecule type" value="Genomic_DNA"/>
</dbReference>
<name>A0A1M6U930_9BRAD</name>
<evidence type="ECO:0000313" key="14">
    <source>
        <dbReference type="Proteomes" id="UP000183208"/>
    </source>
</evidence>
<evidence type="ECO:0000256" key="8">
    <source>
        <dbReference type="ARBA" id="ARBA00023136"/>
    </source>
</evidence>
<keyword evidence="6 9" id="KW-0812">Transmembrane</keyword>
<dbReference type="GO" id="GO:0005886">
    <property type="term" value="C:plasma membrane"/>
    <property type="evidence" value="ECO:0007669"/>
    <property type="project" value="UniProtKB-SubCell"/>
</dbReference>
<dbReference type="Pfam" id="PF25994">
    <property type="entry name" value="HH_AprE"/>
    <property type="match status" value="1"/>
</dbReference>
<evidence type="ECO:0000256" key="1">
    <source>
        <dbReference type="ARBA" id="ARBA00004377"/>
    </source>
</evidence>
<dbReference type="PANTHER" id="PTHR30386">
    <property type="entry name" value="MEMBRANE FUSION SUBUNIT OF EMRAB-TOLC MULTIDRUG EFFLUX PUMP"/>
    <property type="match status" value="1"/>
</dbReference>
<keyword evidence="3 9" id="KW-0813">Transport</keyword>
<evidence type="ECO:0000256" key="4">
    <source>
        <dbReference type="ARBA" id="ARBA00022475"/>
    </source>
</evidence>
<dbReference type="InterPro" id="IPR050739">
    <property type="entry name" value="MFP"/>
</dbReference>
<dbReference type="GO" id="GO:0009306">
    <property type="term" value="P:protein secretion"/>
    <property type="evidence" value="ECO:0007669"/>
    <property type="project" value="InterPro"/>
</dbReference>
<feature type="domain" description="AprE-like beta-barrel" evidence="12">
    <location>
        <begin position="330"/>
        <end position="431"/>
    </location>
</feature>
<evidence type="ECO:0000259" key="12">
    <source>
        <dbReference type="Pfam" id="PF26002"/>
    </source>
</evidence>
<dbReference type="NCBIfam" id="TIGR01843">
    <property type="entry name" value="type_I_hlyD"/>
    <property type="match status" value="1"/>
</dbReference>
<evidence type="ECO:0000256" key="7">
    <source>
        <dbReference type="ARBA" id="ARBA00022989"/>
    </source>
</evidence>
<evidence type="ECO:0000256" key="6">
    <source>
        <dbReference type="ARBA" id="ARBA00022692"/>
    </source>
</evidence>
<accession>A0A1M6U930</accession>
<dbReference type="Pfam" id="PF26002">
    <property type="entry name" value="Beta-barrel_AprE"/>
    <property type="match status" value="1"/>
</dbReference>
<comment type="subcellular location">
    <subcellularLocation>
        <location evidence="1 9">Cell inner membrane</location>
        <topology evidence="1 9">Single-pass membrane protein</topology>
    </subcellularLocation>
</comment>
<keyword evidence="10" id="KW-0175">Coiled coil</keyword>
<evidence type="ECO:0000256" key="10">
    <source>
        <dbReference type="SAM" id="Coils"/>
    </source>
</evidence>
<dbReference type="PRINTS" id="PR01490">
    <property type="entry name" value="RTXTOXIND"/>
</dbReference>
<dbReference type="InterPro" id="IPR058781">
    <property type="entry name" value="HH_AprE-like"/>
</dbReference>
<organism evidence="13 14">
    <name type="scientific">Bradyrhizobium lablabi</name>
    <dbReference type="NCBI Taxonomy" id="722472"/>
    <lineage>
        <taxon>Bacteria</taxon>
        <taxon>Pseudomonadati</taxon>
        <taxon>Pseudomonadota</taxon>
        <taxon>Alphaproteobacteria</taxon>
        <taxon>Hyphomicrobiales</taxon>
        <taxon>Nitrobacteraceae</taxon>
        <taxon>Bradyrhizobium</taxon>
    </lineage>
</organism>
<evidence type="ECO:0000256" key="9">
    <source>
        <dbReference type="RuleBase" id="RU365093"/>
    </source>
</evidence>
<feature type="coiled-coil region" evidence="10">
    <location>
        <begin position="268"/>
        <end position="295"/>
    </location>
</feature>
<dbReference type="InterPro" id="IPR010129">
    <property type="entry name" value="T1SS_HlyD"/>
</dbReference>
<dbReference type="Proteomes" id="UP000183208">
    <property type="component" value="Unassembled WGS sequence"/>
</dbReference>
<sequence length="454" mass="50199">MVPMLARRTEVARRLTQPLVLEDGRPPRVLVATLITISGFVIATIVWASMTRVREVTIAQGQIVPRGQVQTVQHLEGGIVAEIFVKEGSRVTAQEPLIRLRPESSVGERNQFEARRAALKLQLIRLEAQSRDETPGFDDLAKKFPDLASEQEKLYVSAIIQRRQEKATLAAKVAQKHGEIAMLTSGLESASAQMEVQRELVEMQDSLKSLGTGSRKSWLEAKSAYQRSDGDRLTLQGRLDTAKEALIEAESSLWEADAKAQQKLGEERVKAATDLAETEQQLVKLADRSDRLLVRAPSDGIVQELAPKSIGEVVRPGDLVARIVPTERELVAEVHIDPKDSGHIRADADAEIRLLTYDSTIFGPVRGKVEYLSATTFSPPPTQQNPSGQNQGAAEPYYKATIRLLQDHVRSGTTDYPITPGMVLQAHIQTGSKSIIRYMFKPVFNSLDVAFTER</sequence>
<dbReference type="SUPFAM" id="SSF56954">
    <property type="entry name" value="Outer membrane efflux proteins (OEP)"/>
    <property type="match status" value="1"/>
</dbReference>
<comment type="similarity">
    <text evidence="2 9">Belongs to the membrane fusion protein (MFP) (TC 8.A.1) family.</text>
</comment>
<keyword evidence="4 9" id="KW-1003">Cell membrane</keyword>
<feature type="domain" description="AprE-like long alpha-helical hairpin" evidence="11">
    <location>
        <begin position="108"/>
        <end position="288"/>
    </location>
</feature>
<dbReference type="InterPro" id="IPR058982">
    <property type="entry name" value="Beta-barrel_AprE"/>
</dbReference>
<evidence type="ECO:0000313" key="13">
    <source>
        <dbReference type="EMBL" id="SEC42555.1"/>
    </source>
</evidence>
<dbReference type="InterPro" id="IPR006144">
    <property type="entry name" value="Secretion_HlyD_CS"/>
</dbReference>
<evidence type="ECO:0000256" key="2">
    <source>
        <dbReference type="ARBA" id="ARBA00009477"/>
    </source>
</evidence>
<evidence type="ECO:0000256" key="5">
    <source>
        <dbReference type="ARBA" id="ARBA00022519"/>
    </source>
</evidence>
<keyword evidence="5 9" id="KW-0997">Cell inner membrane</keyword>
<keyword evidence="7 9" id="KW-1133">Transmembrane helix</keyword>
<gene>
    <name evidence="13" type="ORF">SAMN05444171_1375</name>
</gene>
<dbReference type="PANTHER" id="PTHR30386:SF26">
    <property type="entry name" value="TRANSPORT PROTEIN COMB"/>
    <property type="match status" value="1"/>
</dbReference>
<proteinExistence type="inferred from homology"/>
<dbReference type="AlphaFoldDB" id="A0A1M6U930"/>
<evidence type="ECO:0000259" key="11">
    <source>
        <dbReference type="Pfam" id="PF25994"/>
    </source>
</evidence>
<keyword evidence="8 9" id="KW-0472">Membrane</keyword>
<evidence type="ECO:0000256" key="3">
    <source>
        <dbReference type="ARBA" id="ARBA00022448"/>
    </source>
</evidence>
<dbReference type="PROSITE" id="PS00543">
    <property type="entry name" value="HLYD_FAMILY"/>
    <property type="match status" value="1"/>
</dbReference>
<feature type="transmembrane region" description="Helical" evidence="9">
    <location>
        <begin position="29"/>
        <end position="50"/>
    </location>
</feature>
<protein>
    <recommendedName>
        <fullName evidence="9">Membrane fusion protein (MFP) family protein</fullName>
    </recommendedName>
</protein>